<proteinExistence type="predicted"/>
<evidence type="ECO:0000256" key="5">
    <source>
        <dbReference type="ARBA" id="ARBA00022683"/>
    </source>
</evidence>
<evidence type="ECO:0000256" key="1">
    <source>
        <dbReference type="ARBA" id="ARBA00004496"/>
    </source>
</evidence>
<keyword evidence="4" id="KW-0808">Transferase</keyword>
<dbReference type="EMBL" id="FNQS01000006">
    <property type="protein sequence ID" value="SEA60672.1"/>
    <property type="molecule type" value="Genomic_DNA"/>
</dbReference>
<dbReference type="GO" id="GO:0016301">
    <property type="term" value="F:kinase activity"/>
    <property type="evidence" value="ECO:0007669"/>
    <property type="project" value="UniProtKB-KW"/>
</dbReference>
<dbReference type="PANTHER" id="PTHR36203:SF4">
    <property type="entry name" value="MANNITOL-SPECIFIC CRYPTIC PHOSPHOTRANSFERASE ENZYME IIA COMPONENT"/>
    <property type="match status" value="1"/>
</dbReference>
<evidence type="ECO:0000256" key="2">
    <source>
        <dbReference type="ARBA" id="ARBA00022448"/>
    </source>
</evidence>
<feature type="domain" description="PTS EIIA type-2" evidence="7">
    <location>
        <begin position="4"/>
        <end position="147"/>
    </location>
</feature>
<organism evidence="8 9">
    <name type="scientific">Lonsdalea quercina</name>
    <dbReference type="NCBI Taxonomy" id="71657"/>
    <lineage>
        <taxon>Bacteria</taxon>
        <taxon>Pseudomonadati</taxon>
        <taxon>Pseudomonadota</taxon>
        <taxon>Gammaproteobacteria</taxon>
        <taxon>Enterobacterales</taxon>
        <taxon>Pectobacteriaceae</taxon>
        <taxon>Lonsdalea</taxon>
    </lineage>
</organism>
<keyword evidence="9" id="KW-1185">Reference proteome</keyword>
<dbReference type="InterPro" id="IPR016152">
    <property type="entry name" value="PTrfase/Anion_transptr"/>
</dbReference>
<keyword evidence="2" id="KW-0813">Transport</keyword>
<dbReference type="STRING" id="71657.SAMN02982996_02011"/>
<evidence type="ECO:0000313" key="8">
    <source>
        <dbReference type="EMBL" id="SEA60672.1"/>
    </source>
</evidence>
<dbReference type="AlphaFoldDB" id="A0A1H4CKT4"/>
<dbReference type="RefSeq" id="WP_026743833.1">
    <property type="nucleotide sequence ID" value="NZ_FNQS01000006.1"/>
</dbReference>
<evidence type="ECO:0000259" key="7">
    <source>
        <dbReference type="PROSITE" id="PS51094"/>
    </source>
</evidence>
<evidence type="ECO:0000256" key="3">
    <source>
        <dbReference type="ARBA" id="ARBA00022490"/>
    </source>
</evidence>
<dbReference type="Proteomes" id="UP000187280">
    <property type="component" value="Unassembled WGS sequence"/>
</dbReference>
<dbReference type="GO" id="GO:0009401">
    <property type="term" value="P:phosphoenolpyruvate-dependent sugar phosphotransferase system"/>
    <property type="evidence" value="ECO:0007669"/>
    <property type="project" value="UniProtKB-KW"/>
</dbReference>
<dbReference type="InterPro" id="IPR051351">
    <property type="entry name" value="Ascorbate-PTS_EIIA_comp"/>
</dbReference>
<dbReference type="GeneID" id="97764883"/>
<keyword evidence="6" id="KW-0418">Kinase</keyword>
<dbReference type="Gene3D" id="3.40.930.10">
    <property type="entry name" value="Mannitol-specific EII, Chain A"/>
    <property type="match status" value="1"/>
</dbReference>
<comment type="subcellular location">
    <subcellularLocation>
        <location evidence="1">Cytoplasm</location>
    </subcellularLocation>
</comment>
<reference evidence="8 9" key="1">
    <citation type="submission" date="2016-10" db="EMBL/GenBank/DDBJ databases">
        <authorList>
            <person name="de Groot N.N."/>
        </authorList>
    </citation>
    <scope>NUCLEOTIDE SEQUENCE [LARGE SCALE GENOMIC DNA]</scope>
    <source>
        <strain evidence="8 9">ATCC 29281</strain>
    </source>
</reference>
<keyword evidence="5" id="KW-0598">Phosphotransferase system</keyword>
<sequence>MLATWLTPKTIHIVDRVSHWQEALMLAAEPLLADDAITQDYIEAIVATHQTSGPYYVIAPGLALPHARPEQGARKNGLSLLCIRKGVNFESAENDPVTVVIMLCALSGDEHIRMITELAALFSDEESLQQLLTASSLPAIQAVIENY</sequence>
<dbReference type="PANTHER" id="PTHR36203">
    <property type="entry name" value="ASCORBATE-SPECIFIC PTS SYSTEM EIIA COMPONENT"/>
    <property type="match status" value="1"/>
</dbReference>
<dbReference type="CDD" id="cd00211">
    <property type="entry name" value="PTS_IIA_fru"/>
    <property type="match status" value="1"/>
</dbReference>
<dbReference type="SUPFAM" id="SSF55804">
    <property type="entry name" value="Phoshotransferase/anion transport protein"/>
    <property type="match status" value="1"/>
</dbReference>
<evidence type="ECO:0000313" key="9">
    <source>
        <dbReference type="Proteomes" id="UP000187280"/>
    </source>
</evidence>
<gene>
    <name evidence="8" type="ORF">SAMN02982996_02011</name>
</gene>
<keyword evidence="3" id="KW-0963">Cytoplasm</keyword>
<dbReference type="InterPro" id="IPR002178">
    <property type="entry name" value="PTS_EIIA_type-2_dom"/>
</dbReference>
<name>A0A1H4CKT4_9GAMM</name>
<evidence type="ECO:0000256" key="4">
    <source>
        <dbReference type="ARBA" id="ARBA00022679"/>
    </source>
</evidence>
<dbReference type="PROSITE" id="PS51094">
    <property type="entry name" value="PTS_EIIA_TYPE_2"/>
    <property type="match status" value="1"/>
</dbReference>
<evidence type="ECO:0000256" key="6">
    <source>
        <dbReference type="ARBA" id="ARBA00022777"/>
    </source>
</evidence>
<dbReference type="Pfam" id="PF00359">
    <property type="entry name" value="PTS_EIIA_2"/>
    <property type="match status" value="1"/>
</dbReference>
<protein>
    <submittedName>
        <fullName evidence="8">PTS system, ascorbate-specific IIA component</fullName>
    </submittedName>
</protein>
<dbReference type="GO" id="GO:0005737">
    <property type="term" value="C:cytoplasm"/>
    <property type="evidence" value="ECO:0007669"/>
    <property type="project" value="UniProtKB-SubCell"/>
</dbReference>
<dbReference type="eggNOG" id="COG1762">
    <property type="taxonomic scope" value="Bacteria"/>
</dbReference>
<accession>A0A1H4CKT4</accession>